<dbReference type="SUPFAM" id="SSF51695">
    <property type="entry name" value="PLC-like phosphodiesterases"/>
    <property type="match status" value="1"/>
</dbReference>
<keyword evidence="5" id="KW-0378">Hydrolase</keyword>
<keyword evidence="4" id="KW-0319">Glycerol metabolism</keyword>
<feature type="domain" description="GP-PDE" evidence="7">
    <location>
        <begin position="8"/>
        <end position="309"/>
    </location>
</feature>
<evidence type="ECO:0000256" key="5">
    <source>
        <dbReference type="ARBA" id="ARBA00022801"/>
    </source>
</evidence>
<comment type="catalytic activity">
    <reaction evidence="6">
        <text>a sn-glycero-3-phosphodiester + H2O = an alcohol + sn-glycerol 3-phosphate + H(+)</text>
        <dbReference type="Rhea" id="RHEA:12969"/>
        <dbReference type="ChEBI" id="CHEBI:15377"/>
        <dbReference type="ChEBI" id="CHEBI:15378"/>
        <dbReference type="ChEBI" id="CHEBI:30879"/>
        <dbReference type="ChEBI" id="CHEBI:57597"/>
        <dbReference type="ChEBI" id="CHEBI:83408"/>
        <dbReference type="EC" id="3.1.4.46"/>
    </reaction>
</comment>
<dbReference type="AlphaFoldDB" id="A0A2G6KF65"/>
<sequence length="314" mass="35654">MGTALREKIVIAHRAASGYLPEHTLEAVALAYGMGADFIEQDLVLTRDGIPVVLHDIYLDTTTNVRRKFPDRSRADGRWYAIDFTLEEIKALDVHERIHTSDEIAVFPNRFPVGHSHFTIPTLAEEIELIQGLNKSMGRSVGIYPELKLPAFHTQEGYDIGKTTLDILTSYGYASQDANVYIQCFDAQYLKRLRFELNTPLPCIQLIGDGESYDWLVTAEGLDDVAMYADGIGPSINRLVRYKRKRLIMIMEPVKEAHDHKLVVHPYTFRKDSLPPYANSLDELFRMFYFIMGVDGVFTDFPDTAVKLLRAAGY</sequence>
<proteinExistence type="inferred from homology"/>
<dbReference type="NCBIfam" id="NF008354">
    <property type="entry name" value="PRK11143.1"/>
    <property type="match status" value="1"/>
</dbReference>
<dbReference type="PANTHER" id="PTHR43620:SF7">
    <property type="entry name" value="GLYCEROPHOSPHODIESTER PHOSPHODIESTERASE GDPD5-RELATED"/>
    <property type="match status" value="1"/>
</dbReference>
<dbReference type="PROSITE" id="PS51704">
    <property type="entry name" value="GP_PDE"/>
    <property type="match status" value="1"/>
</dbReference>
<evidence type="ECO:0000256" key="3">
    <source>
        <dbReference type="ARBA" id="ARBA00022729"/>
    </source>
</evidence>
<dbReference type="PANTHER" id="PTHR43620">
    <property type="entry name" value="GLYCEROPHOSPHORYL DIESTER PHOSPHODIESTERASE"/>
    <property type="match status" value="1"/>
</dbReference>
<dbReference type="FunFam" id="3.20.20.190:FF:000009">
    <property type="entry name" value="Glycerophosphodiester phosphodiesterase, periplasmic"/>
    <property type="match status" value="1"/>
</dbReference>
<dbReference type="GO" id="GO:0006071">
    <property type="term" value="P:glycerol metabolic process"/>
    <property type="evidence" value="ECO:0007669"/>
    <property type="project" value="UniProtKB-KW"/>
</dbReference>
<comment type="caution">
    <text evidence="8">The sequence shown here is derived from an EMBL/GenBank/DDBJ whole genome shotgun (WGS) entry which is preliminary data.</text>
</comment>
<organism evidence="8 9">
    <name type="scientific">candidate division KSB3 bacterium</name>
    <dbReference type="NCBI Taxonomy" id="2044937"/>
    <lineage>
        <taxon>Bacteria</taxon>
        <taxon>candidate division KSB3</taxon>
    </lineage>
</organism>
<evidence type="ECO:0000256" key="2">
    <source>
        <dbReference type="ARBA" id="ARBA00012247"/>
    </source>
</evidence>
<dbReference type="EMBL" id="PDSK01000096">
    <property type="protein sequence ID" value="PIE33592.1"/>
    <property type="molecule type" value="Genomic_DNA"/>
</dbReference>
<dbReference type="EC" id="3.1.4.46" evidence="2"/>
<dbReference type="InterPro" id="IPR017946">
    <property type="entry name" value="PLC-like_Pdiesterase_TIM-brl"/>
</dbReference>
<evidence type="ECO:0000256" key="1">
    <source>
        <dbReference type="ARBA" id="ARBA00007277"/>
    </source>
</evidence>
<reference evidence="8 9" key="1">
    <citation type="submission" date="2017-10" db="EMBL/GenBank/DDBJ databases">
        <title>Novel microbial diversity and functional potential in the marine mammal oral microbiome.</title>
        <authorList>
            <person name="Dudek N.K."/>
            <person name="Sun C.L."/>
            <person name="Burstein D."/>
            <person name="Kantor R.S."/>
            <person name="Aliaga Goltsman D.S."/>
            <person name="Bik E.M."/>
            <person name="Thomas B.C."/>
            <person name="Banfield J.F."/>
            <person name="Relman D.A."/>
        </authorList>
    </citation>
    <scope>NUCLEOTIDE SEQUENCE [LARGE SCALE GENOMIC DNA]</scope>
    <source>
        <strain evidence="8">DOLJORAL78_47_16</strain>
    </source>
</reference>
<evidence type="ECO:0000313" key="9">
    <source>
        <dbReference type="Proteomes" id="UP000230821"/>
    </source>
</evidence>
<evidence type="ECO:0000259" key="7">
    <source>
        <dbReference type="PROSITE" id="PS51704"/>
    </source>
</evidence>
<dbReference type="GO" id="GO:0006629">
    <property type="term" value="P:lipid metabolic process"/>
    <property type="evidence" value="ECO:0007669"/>
    <property type="project" value="InterPro"/>
</dbReference>
<dbReference type="InterPro" id="IPR030395">
    <property type="entry name" value="GP_PDE_dom"/>
</dbReference>
<evidence type="ECO:0000313" key="8">
    <source>
        <dbReference type="EMBL" id="PIE33592.1"/>
    </source>
</evidence>
<gene>
    <name evidence="8" type="ORF">CSA56_10765</name>
</gene>
<keyword evidence="3" id="KW-0732">Signal</keyword>
<accession>A0A2G6KF65</accession>
<protein>
    <recommendedName>
        <fullName evidence="2">glycerophosphodiester phosphodiesterase</fullName>
        <ecNumber evidence="2">3.1.4.46</ecNumber>
    </recommendedName>
</protein>
<dbReference type="Proteomes" id="UP000230821">
    <property type="component" value="Unassembled WGS sequence"/>
</dbReference>
<dbReference type="Gene3D" id="3.20.20.190">
    <property type="entry name" value="Phosphatidylinositol (PI) phosphodiesterase"/>
    <property type="match status" value="1"/>
</dbReference>
<name>A0A2G6KF65_9BACT</name>
<dbReference type="GO" id="GO:0042597">
    <property type="term" value="C:periplasmic space"/>
    <property type="evidence" value="ECO:0007669"/>
    <property type="project" value="TreeGrafter"/>
</dbReference>
<evidence type="ECO:0000256" key="4">
    <source>
        <dbReference type="ARBA" id="ARBA00022798"/>
    </source>
</evidence>
<evidence type="ECO:0000256" key="6">
    <source>
        <dbReference type="ARBA" id="ARBA00047512"/>
    </source>
</evidence>
<dbReference type="GO" id="GO:0008889">
    <property type="term" value="F:glycerophosphodiester phosphodiesterase activity"/>
    <property type="evidence" value="ECO:0007669"/>
    <property type="project" value="UniProtKB-EC"/>
</dbReference>
<dbReference type="Pfam" id="PF03009">
    <property type="entry name" value="GDPD"/>
    <property type="match status" value="1"/>
</dbReference>
<comment type="similarity">
    <text evidence="1">Belongs to the glycerophosphoryl diester phosphodiesterase family.</text>
</comment>